<sequence length="320" mass="35363">MRNNPKKEVYLVDFSCYKPHHSRLFTTQVLIERAESSGHLSEENMNFIRKVVERSGLGPKTCVPESLTNIPPNTCLKEAWKEMEAVLFGAIDEVLEKTRIDAKEIGILIVNRYKLRDDVLSYNLSGMGCSAGLLAVDFAQRLLQHRCGLDSGQRMVVWQGKLKEACINASFGSHRLKPVGGRRHRLRYVASARSGDVVRSFGNYCCGMGGIMVDKGDFEAAIGGSSSGSRQTETSTNGHNIVRLRGNYGHDTCRNDGGGDTEARRRSRCGCIDGTTIVMQGVVMQEEDNKEAGVTGDDFAGVFREATDEISCALTRKAWW</sequence>
<evidence type="ECO:0000256" key="2">
    <source>
        <dbReference type="ARBA" id="ARBA00047375"/>
    </source>
</evidence>
<dbReference type="InterPro" id="IPR012392">
    <property type="entry name" value="3-ktacl-CoA_syn"/>
</dbReference>
<accession>A0A834WW40</accession>
<evidence type="ECO:0000313" key="5">
    <source>
        <dbReference type="Proteomes" id="UP000634136"/>
    </source>
</evidence>
<dbReference type="GO" id="GO:0006633">
    <property type="term" value="P:fatty acid biosynthetic process"/>
    <property type="evidence" value="ECO:0007669"/>
    <property type="project" value="InterPro"/>
</dbReference>
<dbReference type="GO" id="GO:0009922">
    <property type="term" value="F:fatty acid elongase activity"/>
    <property type="evidence" value="ECO:0007669"/>
    <property type="project" value="UniProtKB-EC"/>
</dbReference>
<feature type="domain" description="FAE" evidence="3">
    <location>
        <begin position="6"/>
        <end position="146"/>
    </location>
</feature>
<reference evidence="4" key="1">
    <citation type="submission" date="2020-09" db="EMBL/GenBank/DDBJ databases">
        <title>Genome-Enabled Discovery of Anthraquinone Biosynthesis in Senna tora.</title>
        <authorList>
            <person name="Kang S.-H."/>
            <person name="Pandey R.P."/>
            <person name="Lee C.-M."/>
            <person name="Sim J.-S."/>
            <person name="Jeong J.-T."/>
            <person name="Choi B.-S."/>
            <person name="Jung M."/>
            <person name="Ginzburg D."/>
            <person name="Zhao K."/>
            <person name="Won S.Y."/>
            <person name="Oh T.-J."/>
            <person name="Yu Y."/>
            <person name="Kim N.-H."/>
            <person name="Lee O.R."/>
            <person name="Lee T.-H."/>
            <person name="Bashyal P."/>
            <person name="Kim T.-S."/>
            <person name="Lee W.-H."/>
            <person name="Kawkins C."/>
            <person name="Kim C.-K."/>
            <person name="Kim J.S."/>
            <person name="Ahn B.O."/>
            <person name="Rhee S.Y."/>
            <person name="Sohng J.K."/>
        </authorList>
    </citation>
    <scope>NUCLEOTIDE SEQUENCE</scope>
    <source>
        <tissue evidence="4">Leaf</tissue>
    </source>
</reference>
<dbReference type="SUPFAM" id="SSF53901">
    <property type="entry name" value="Thiolase-like"/>
    <property type="match status" value="1"/>
</dbReference>
<evidence type="ECO:0000313" key="4">
    <source>
        <dbReference type="EMBL" id="KAF7833410.1"/>
    </source>
</evidence>
<dbReference type="InterPro" id="IPR013601">
    <property type="entry name" value="FAE1_typ3_polyketide_synth"/>
</dbReference>
<name>A0A834WW40_9FABA</name>
<organism evidence="4 5">
    <name type="scientific">Senna tora</name>
    <dbReference type="NCBI Taxonomy" id="362788"/>
    <lineage>
        <taxon>Eukaryota</taxon>
        <taxon>Viridiplantae</taxon>
        <taxon>Streptophyta</taxon>
        <taxon>Embryophyta</taxon>
        <taxon>Tracheophyta</taxon>
        <taxon>Spermatophyta</taxon>
        <taxon>Magnoliopsida</taxon>
        <taxon>eudicotyledons</taxon>
        <taxon>Gunneridae</taxon>
        <taxon>Pentapetalae</taxon>
        <taxon>rosids</taxon>
        <taxon>fabids</taxon>
        <taxon>Fabales</taxon>
        <taxon>Fabaceae</taxon>
        <taxon>Caesalpinioideae</taxon>
        <taxon>Cassia clade</taxon>
        <taxon>Senna</taxon>
    </lineage>
</organism>
<dbReference type="Proteomes" id="UP000634136">
    <property type="component" value="Unassembled WGS sequence"/>
</dbReference>
<dbReference type="AlphaFoldDB" id="A0A834WW40"/>
<dbReference type="InterPro" id="IPR016039">
    <property type="entry name" value="Thiolase-like"/>
</dbReference>
<protein>
    <submittedName>
        <fullName evidence="4">3-ketoacyl-CoA synthase 11</fullName>
    </submittedName>
</protein>
<evidence type="ECO:0000259" key="3">
    <source>
        <dbReference type="Pfam" id="PF08392"/>
    </source>
</evidence>
<dbReference type="GO" id="GO:0016020">
    <property type="term" value="C:membrane"/>
    <property type="evidence" value="ECO:0007669"/>
    <property type="project" value="InterPro"/>
</dbReference>
<dbReference type="EMBL" id="JAAIUW010000005">
    <property type="protein sequence ID" value="KAF7833410.1"/>
    <property type="molecule type" value="Genomic_DNA"/>
</dbReference>
<proteinExistence type="predicted"/>
<gene>
    <name evidence="4" type="ORF">G2W53_015743</name>
</gene>
<keyword evidence="1" id="KW-0012">Acyltransferase</keyword>
<comment type="catalytic activity">
    <reaction evidence="2">
        <text>a very-long-chain acyl-CoA + malonyl-CoA + H(+) = a very-long-chain 3-oxoacyl-CoA + CO2 + CoA</text>
        <dbReference type="Rhea" id="RHEA:32727"/>
        <dbReference type="ChEBI" id="CHEBI:15378"/>
        <dbReference type="ChEBI" id="CHEBI:16526"/>
        <dbReference type="ChEBI" id="CHEBI:57287"/>
        <dbReference type="ChEBI" id="CHEBI:57384"/>
        <dbReference type="ChEBI" id="CHEBI:90725"/>
        <dbReference type="ChEBI" id="CHEBI:90736"/>
        <dbReference type="EC" id="2.3.1.199"/>
    </reaction>
</comment>
<evidence type="ECO:0000256" key="1">
    <source>
        <dbReference type="ARBA" id="ARBA00023315"/>
    </source>
</evidence>
<comment type="caution">
    <text evidence="4">The sequence shown here is derived from an EMBL/GenBank/DDBJ whole genome shotgun (WGS) entry which is preliminary data.</text>
</comment>
<keyword evidence="1" id="KW-0808">Transferase</keyword>
<keyword evidence="5" id="KW-1185">Reference proteome</keyword>
<dbReference type="Gene3D" id="3.40.47.10">
    <property type="match status" value="1"/>
</dbReference>
<dbReference type="PANTHER" id="PTHR31561">
    <property type="entry name" value="3-KETOACYL-COA SYNTHASE"/>
    <property type="match status" value="1"/>
</dbReference>
<dbReference type="Pfam" id="PF08392">
    <property type="entry name" value="FAE1_CUT1_RppA"/>
    <property type="match status" value="1"/>
</dbReference>
<dbReference type="OrthoDB" id="1929806at2759"/>